<dbReference type="AlphaFoldDB" id="A0A6G1JXE4"/>
<organism evidence="2 3">
    <name type="scientific">Pleomassaria siparia CBS 279.74</name>
    <dbReference type="NCBI Taxonomy" id="1314801"/>
    <lineage>
        <taxon>Eukaryota</taxon>
        <taxon>Fungi</taxon>
        <taxon>Dikarya</taxon>
        <taxon>Ascomycota</taxon>
        <taxon>Pezizomycotina</taxon>
        <taxon>Dothideomycetes</taxon>
        <taxon>Pleosporomycetidae</taxon>
        <taxon>Pleosporales</taxon>
        <taxon>Pleomassariaceae</taxon>
        <taxon>Pleomassaria</taxon>
    </lineage>
</organism>
<accession>A0A6G1JXE4</accession>
<dbReference type="EMBL" id="MU005780">
    <property type="protein sequence ID" value="KAF2705013.1"/>
    <property type="molecule type" value="Genomic_DNA"/>
</dbReference>
<protein>
    <submittedName>
        <fullName evidence="2">Uncharacterized protein</fullName>
    </submittedName>
</protein>
<evidence type="ECO:0000313" key="3">
    <source>
        <dbReference type="Proteomes" id="UP000799428"/>
    </source>
</evidence>
<feature type="compositionally biased region" description="Polar residues" evidence="1">
    <location>
        <begin position="1"/>
        <end position="11"/>
    </location>
</feature>
<name>A0A6G1JXE4_9PLEO</name>
<dbReference type="Proteomes" id="UP000799428">
    <property type="component" value="Unassembled WGS sequence"/>
</dbReference>
<evidence type="ECO:0000313" key="2">
    <source>
        <dbReference type="EMBL" id="KAF2705013.1"/>
    </source>
</evidence>
<gene>
    <name evidence="2" type="ORF">K504DRAFT_105312</name>
</gene>
<keyword evidence="3" id="KW-1185">Reference proteome</keyword>
<sequence length="55" mass="6020">MSTTQSSTALDTRNDNNNNNNSSSSSSNNRQSLVACGPKHREFLSFSPKRTKSKS</sequence>
<feature type="region of interest" description="Disordered" evidence="1">
    <location>
        <begin position="1"/>
        <end position="55"/>
    </location>
</feature>
<proteinExistence type="predicted"/>
<reference evidence="2" key="1">
    <citation type="journal article" date="2020" name="Stud. Mycol.">
        <title>101 Dothideomycetes genomes: a test case for predicting lifestyles and emergence of pathogens.</title>
        <authorList>
            <person name="Haridas S."/>
            <person name="Albert R."/>
            <person name="Binder M."/>
            <person name="Bloem J."/>
            <person name="Labutti K."/>
            <person name="Salamov A."/>
            <person name="Andreopoulos B."/>
            <person name="Baker S."/>
            <person name="Barry K."/>
            <person name="Bills G."/>
            <person name="Bluhm B."/>
            <person name="Cannon C."/>
            <person name="Castanera R."/>
            <person name="Culley D."/>
            <person name="Daum C."/>
            <person name="Ezra D."/>
            <person name="Gonzalez J."/>
            <person name="Henrissat B."/>
            <person name="Kuo A."/>
            <person name="Liang C."/>
            <person name="Lipzen A."/>
            <person name="Lutzoni F."/>
            <person name="Magnuson J."/>
            <person name="Mondo S."/>
            <person name="Nolan M."/>
            <person name="Ohm R."/>
            <person name="Pangilinan J."/>
            <person name="Park H.-J."/>
            <person name="Ramirez L."/>
            <person name="Alfaro M."/>
            <person name="Sun H."/>
            <person name="Tritt A."/>
            <person name="Yoshinaga Y."/>
            <person name="Zwiers L.-H."/>
            <person name="Turgeon B."/>
            <person name="Goodwin S."/>
            <person name="Spatafora J."/>
            <person name="Crous P."/>
            <person name="Grigoriev I."/>
        </authorList>
    </citation>
    <scope>NUCLEOTIDE SEQUENCE</scope>
    <source>
        <strain evidence="2">CBS 279.74</strain>
    </source>
</reference>
<evidence type="ECO:0000256" key="1">
    <source>
        <dbReference type="SAM" id="MobiDB-lite"/>
    </source>
</evidence>
<feature type="compositionally biased region" description="Low complexity" evidence="1">
    <location>
        <begin position="16"/>
        <end position="29"/>
    </location>
</feature>